<evidence type="ECO:0000313" key="6">
    <source>
        <dbReference type="Proteomes" id="UP000708148"/>
    </source>
</evidence>
<dbReference type="Proteomes" id="UP000708148">
    <property type="component" value="Unassembled WGS sequence"/>
</dbReference>
<sequence length="186" mass="20591">MAATVDASTAVAALQSAGNDARALETAIRQAAFLMATPGDKRQKLRAAKTTLRKLRAEAAELAKSGTSDPASKPSPHAKASYSPSEFDELSEKYEKLNWRMISKPGGATVKPAPFYQLYGLCTQVIKGDNDTERPMWAERGGLDFEGRERWDAWEALKGEQASEAKIRFVKMYYEFSPSCLYKDTR</sequence>
<dbReference type="Gene3D" id="1.20.80.10">
    <property type="match status" value="1"/>
</dbReference>
<organism evidence="5 6">
    <name type="scientific">Ostreobium quekettii</name>
    <dbReference type="NCBI Taxonomy" id="121088"/>
    <lineage>
        <taxon>Eukaryota</taxon>
        <taxon>Viridiplantae</taxon>
        <taxon>Chlorophyta</taxon>
        <taxon>core chlorophytes</taxon>
        <taxon>Ulvophyceae</taxon>
        <taxon>TCBD clade</taxon>
        <taxon>Bryopsidales</taxon>
        <taxon>Ostreobineae</taxon>
        <taxon>Ostreobiaceae</taxon>
        <taxon>Ostreobium</taxon>
    </lineage>
</organism>
<dbReference type="InterPro" id="IPR035984">
    <property type="entry name" value="Acyl-CoA-binding_sf"/>
</dbReference>
<dbReference type="PROSITE" id="PS51228">
    <property type="entry name" value="ACB_2"/>
    <property type="match status" value="1"/>
</dbReference>
<name>A0A8S1IQD1_9CHLO</name>
<evidence type="ECO:0000313" key="5">
    <source>
        <dbReference type="EMBL" id="CAD7697168.1"/>
    </source>
</evidence>
<evidence type="ECO:0000256" key="1">
    <source>
        <dbReference type="ARBA" id="ARBA00005567"/>
    </source>
</evidence>
<dbReference type="SUPFAM" id="SSF47027">
    <property type="entry name" value="Acyl-CoA binding protein"/>
    <property type="match status" value="1"/>
</dbReference>
<accession>A0A8S1IQD1</accession>
<feature type="region of interest" description="Disordered" evidence="3">
    <location>
        <begin position="60"/>
        <end position="85"/>
    </location>
</feature>
<dbReference type="Pfam" id="PF00887">
    <property type="entry name" value="ACBP"/>
    <property type="match status" value="1"/>
</dbReference>
<comment type="similarity">
    <text evidence="1">Belongs to the ACBP family.</text>
</comment>
<gene>
    <name evidence="5" type="ORF">OSTQU699_LOCUS2529</name>
</gene>
<evidence type="ECO:0000256" key="3">
    <source>
        <dbReference type="SAM" id="MobiDB-lite"/>
    </source>
</evidence>
<feature type="domain" description="ACB" evidence="4">
    <location>
        <begin position="90"/>
        <end position="182"/>
    </location>
</feature>
<dbReference type="AlphaFoldDB" id="A0A8S1IQD1"/>
<keyword evidence="2" id="KW-0446">Lipid-binding</keyword>
<comment type="caution">
    <text evidence="5">The sequence shown here is derived from an EMBL/GenBank/DDBJ whole genome shotgun (WGS) entry which is preliminary data.</text>
</comment>
<evidence type="ECO:0000259" key="4">
    <source>
        <dbReference type="PROSITE" id="PS51228"/>
    </source>
</evidence>
<dbReference type="InterPro" id="IPR000582">
    <property type="entry name" value="Acyl-CoA-binding_protein"/>
</dbReference>
<dbReference type="GO" id="GO:0000062">
    <property type="term" value="F:fatty-acyl-CoA binding"/>
    <property type="evidence" value="ECO:0007669"/>
    <property type="project" value="InterPro"/>
</dbReference>
<keyword evidence="6" id="KW-1185">Reference proteome</keyword>
<protein>
    <recommendedName>
        <fullName evidence="4">ACB domain-containing protein</fullName>
    </recommendedName>
</protein>
<dbReference type="OrthoDB" id="346910at2759"/>
<dbReference type="EMBL" id="CAJHUC010000617">
    <property type="protein sequence ID" value="CAD7697168.1"/>
    <property type="molecule type" value="Genomic_DNA"/>
</dbReference>
<dbReference type="InterPro" id="IPR014352">
    <property type="entry name" value="FERM/acyl-CoA-bd_prot_sf"/>
</dbReference>
<reference evidence="5" key="1">
    <citation type="submission" date="2020-12" db="EMBL/GenBank/DDBJ databases">
        <authorList>
            <person name="Iha C."/>
        </authorList>
    </citation>
    <scope>NUCLEOTIDE SEQUENCE</scope>
</reference>
<proteinExistence type="inferred from homology"/>
<evidence type="ECO:0000256" key="2">
    <source>
        <dbReference type="ARBA" id="ARBA00023121"/>
    </source>
</evidence>